<feature type="region of interest" description="Disordered" evidence="1">
    <location>
        <begin position="139"/>
        <end position="169"/>
    </location>
</feature>
<dbReference type="EMBL" id="CP093349">
    <property type="protein sequence ID" value="WOH08886.1"/>
    <property type="molecule type" value="Genomic_DNA"/>
</dbReference>
<feature type="compositionally biased region" description="Polar residues" evidence="1">
    <location>
        <begin position="344"/>
        <end position="358"/>
    </location>
</feature>
<accession>A0AAF1BA44</accession>
<dbReference type="PANTHER" id="PTHR34959">
    <property type="entry name" value="PROTEIN LAZY 1"/>
    <property type="match status" value="1"/>
</dbReference>
<evidence type="ECO:0008006" key="4">
    <source>
        <dbReference type="Google" id="ProtNLM"/>
    </source>
</evidence>
<evidence type="ECO:0000313" key="2">
    <source>
        <dbReference type="EMBL" id="WOH08886.1"/>
    </source>
</evidence>
<feature type="region of interest" description="Disordered" evidence="1">
    <location>
        <begin position="340"/>
        <end position="362"/>
    </location>
</feature>
<feature type="region of interest" description="Disordered" evidence="1">
    <location>
        <begin position="255"/>
        <end position="279"/>
    </location>
</feature>
<proteinExistence type="predicted"/>
<dbReference type="PANTHER" id="PTHR34959:SF3">
    <property type="entry name" value="PROTEIN LAZY 1"/>
    <property type="match status" value="1"/>
</dbReference>
<gene>
    <name evidence="2" type="ORF">DCAR_0728337</name>
</gene>
<dbReference type="GO" id="GO:2000012">
    <property type="term" value="P:regulation of auxin polar transport"/>
    <property type="evidence" value="ECO:0007669"/>
    <property type="project" value="InterPro"/>
</dbReference>
<dbReference type="GO" id="GO:0009630">
    <property type="term" value="P:gravitropism"/>
    <property type="evidence" value="ECO:0007669"/>
    <property type="project" value="InterPro"/>
</dbReference>
<evidence type="ECO:0000256" key="1">
    <source>
        <dbReference type="SAM" id="MobiDB-lite"/>
    </source>
</evidence>
<evidence type="ECO:0000313" key="3">
    <source>
        <dbReference type="Proteomes" id="UP000077755"/>
    </source>
</evidence>
<reference evidence="2" key="1">
    <citation type="journal article" date="2016" name="Nat. Genet.">
        <title>A high-quality carrot genome assembly provides new insights into carotenoid accumulation and asterid genome evolution.</title>
        <authorList>
            <person name="Iorizzo M."/>
            <person name="Ellison S."/>
            <person name="Senalik D."/>
            <person name="Zeng P."/>
            <person name="Satapoomin P."/>
            <person name="Huang J."/>
            <person name="Bowman M."/>
            <person name="Iovene M."/>
            <person name="Sanseverino W."/>
            <person name="Cavagnaro P."/>
            <person name="Yildiz M."/>
            <person name="Macko-Podgorni A."/>
            <person name="Moranska E."/>
            <person name="Grzebelus E."/>
            <person name="Grzebelus D."/>
            <person name="Ashrafi H."/>
            <person name="Zheng Z."/>
            <person name="Cheng S."/>
            <person name="Spooner D."/>
            <person name="Van Deynze A."/>
            <person name="Simon P."/>
        </authorList>
    </citation>
    <scope>NUCLEOTIDE SEQUENCE</scope>
    <source>
        <tissue evidence="2">Leaf</tissue>
    </source>
</reference>
<dbReference type="AlphaFoldDB" id="A0AAF1BA44"/>
<dbReference type="InterPro" id="IPR038928">
    <property type="entry name" value="LAZY1"/>
</dbReference>
<keyword evidence="3" id="KW-1185">Reference proteome</keyword>
<dbReference type="Proteomes" id="UP000077755">
    <property type="component" value="Chromosome 7"/>
</dbReference>
<feature type="compositionally biased region" description="Low complexity" evidence="1">
    <location>
        <begin position="262"/>
        <end position="273"/>
    </location>
</feature>
<name>A0AAF1BA44_DAUCS</name>
<reference evidence="2" key="2">
    <citation type="submission" date="2022-03" db="EMBL/GenBank/DDBJ databases">
        <title>Draft title - Genomic analysis of global carrot germplasm unveils the trajectory of domestication and the origin of high carotenoid orange carrot.</title>
        <authorList>
            <person name="Iorizzo M."/>
            <person name="Ellison S."/>
            <person name="Senalik D."/>
            <person name="Macko-Podgorni A."/>
            <person name="Grzebelus D."/>
            <person name="Bostan H."/>
            <person name="Rolling W."/>
            <person name="Curaba J."/>
            <person name="Simon P."/>
        </authorList>
    </citation>
    <scope>NUCLEOTIDE SEQUENCE</scope>
    <source>
        <tissue evidence="2">Leaf</tissue>
    </source>
</reference>
<protein>
    <recommendedName>
        <fullName evidence="4">Protein LAZY 1-like</fullName>
    </recommendedName>
</protein>
<sequence>MKLLGWMHQKLRQTSGETLKEYSNIAITYLLDEQQYYYSNPNYCSRTLSKTQIENHLHKSVFRPESAGEKKDLGEEPSSFSELFHGFLSIGTLGTDPIIVDPSTPISSISVEKLADERTEVTESELRLINEELVKVLGADRNDGSNDSSVTDRNSHATAGRRNQESTIGLIGKPMEGAESSMKEPIICPLQGYLLSAEMGVPDTTVSKKEKRTSLGELFQKTKVAEENSGFSYEKTEKESDKSGMKFMKRLLKKKMIHDSSRSSTSSKGNSDSAKAYKKRPKILRMFHRKVHPEISVELDKLQVNGMKNIMNEGINSDRDQMNPDITICPQRVLYRNGTGPCKSRSNLPQGTDASDSQGNREHWIKTDTNYLVLEL</sequence>
<organism evidence="2 3">
    <name type="scientific">Daucus carota subsp. sativus</name>
    <name type="common">Carrot</name>
    <dbReference type="NCBI Taxonomy" id="79200"/>
    <lineage>
        <taxon>Eukaryota</taxon>
        <taxon>Viridiplantae</taxon>
        <taxon>Streptophyta</taxon>
        <taxon>Embryophyta</taxon>
        <taxon>Tracheophyta</taxon>
        <taxon>Spermatophyta</taxon>
        <taxon>Magnoliopsida</taxon>
        <taxon>eudicotyledons</taxon>
        <taxon>Gunneridae</taxon>
        <taxon>Pentapetalae</taxon>
        <taxon>asterids</taxon>
        <taxon>campanulids</taxon>
        <taxon>Apiales</taxon>
        <taxon>Apiaceae</taxon>
        <taxon>Apioideae</taxon>
        <taxon>Scandiceae</taxon>
        <taxon>Daucinae</taxon>
        <taxon>Daucus</taxon>
        <taxon>Daucus sect. Daucus</taxon>
    </lineage>
</organism>